<dbReference type="GO" id="GO:0016747">
    <property type="term" value="F:acyltransferase activity, transferring groups other than amino-acyl groups"/>
    <property type="evidence" value="ECO:0007669"/>
    <property type="project" value="InterPro"/>
</dbReference>
<feature type="transmembrane region" description="Helical" evidence="1">
    <location>
        <begin position="292"/>
        <end position="309"/>
    </location>
</feature>
<feature type="transmembrane region" description="Helical" evidence="1">
    <location>
        <begin position="207"/>
        <end position="225"/>
    </location>
</feature>
<keyword evidence="1" id="KW-1133">Transmembrane helix</keyword>
<dbReference type="PANTHER" id="PTHR23028:SF53">
    <property type="entry name" value="ACYL_TRANSF_3 DOMAIN-CONTAINING PROTEIN"/>
    <property type="match status" value="1"/>
</dbReference>
<gene>
    <name evidence="3" type="ORF">PFX98_08870</name>
</gene>
<keyword evidence="4" id="KW-1185">Reference proteome</keyword>
<dbReference type="PANTHER" id="PTHR23028">
    <property type="entry name" value="ACETYLTRANSFERASE"/>
    <property type="match status" value="1"/>
</dbReference>
<accession>A0AA95SQQ0</accession>
<keyword evidence="3" id="KW-0808">Transferase</keyword>
<keyword evidence="3" id="KW-0012">Acyltransferase</keyword>
<feature type="transmembrane region" description="Helical" evidence="1">
    <location>
        <begin position="148"/>
        <end position="168"/>
    </location>
</feature>
<feature type="domain" description="Acyltransferase 3" evidence="2">
    <location>
        <begin position="11"/>
        <end position="326"/>
    </location>
</feature>
<sequence>MSVSSNRLFHVDALKALAAQVIVLHHLSVYGPVAQAMQALLPDLTALLFHYGRMAVQVFLVVGGYLSARGLSARGGLVSGHPLELIWRRYLRLALPFMAAVLLTLLCSELVEDALPELVPQSLSLAQLLSHALLLHGVLGHEALTVGAWYVAIDFQLFGLLLGLLWLARSAVGLPRAWRMVLGPCLVLLLCAASLYAFNLMPELDHLALYFFGAYGLGAMVHWLSLSRAPRLALAVLGLLALGALALAFRERLLLALLTAAALAVWTQRPSQGLRLPDWLSRLLAHHGQHSYALFLVHFPVVLLLNAWVEPQAEPLGAWAAVYLLAAWLLSNVAALPFYRWIEAPAARLRLKAAPAITALQR</sequence>
<dbReference type="Pfam" id="PF01757">
    <property type="entry name" value="Acyl_transf_3"/>
    <property type="match status" value="1"/>
</dbReference>
<dbReference type="AlphaFoldDB" id="A0AA95SQQ0"/>
<dbReference type="EMBL" id="CP116346">
    <property type="protein sequence ID" value="WIT13715.1"/>
    <property type="molecule type" value="Genomic_DNA"/>
</dbReference>
<evidence type="ECO:0000313" key="4">
    <source>
        <dbReference type="Proteomes" id="UP001177769"/>
    </source>
</evidence>
<dbReference type="GO" id="GO:0016020">
    <property type="term" value="C:membrane"/>
    <property type="evidence" value="ECO:0007669"/>
    <property type="project" value="TreeGrafter"/>
</dbReference>
<dbReference type="Proteomes" id="UP001177769">
    <property type="component" value="Chromosome"/>
</dbReference>
<feature type="transmembrane region" description="Helical" evidence="1">
    <location>
        <begin position="180"/>
        <end position="201"/>
    </location>
</feature>
<feature type="transmembrane region" description="Helical" evidence="1">
    <location>
        <begin position="321"/>
        <end position="342"/>
    </location>
</feature>
<feature type="transmembrane region" description="Helical" evidence="1">
    <location>
        <begin position="89"/>
        <end position="111"/>
    </location>
</feature>
<keyword evidence="1" id="KW-0812">Transmembrane</keyword>
<keyword evidence="1" id="KW-0472">Membrane</keyword>
<name>A0AA95SQQ0_9BURK</name>
<dbReference type="InterPro" id="IPR050879">
    <property type="entry name" value="Acyltransferase_3"/>
</dbReference>
<reference evidence="3" key="1">
    <citation type="submission" date="2023-01" db="EMBL/GenBank/DDBJ databases">
        <title>Whole genome sequence of Paucibacter sp. S2-9 isolated from pond sediment.</title>
        <authorList>
            <person name="Jung J.Y."/>
        </authorList>
    </citation>
    <scope>NUCLEOTIDE SEQUENCE</scope>
    <source>
        <strain evidence="3">S2-9</strain>
    </source>
</reference>
<evidence type="ECO:0000259" key="2">
    <source>
        <dbReference type="Pfam" id="PF01757"/>
    </source>
</evidence>
<dbReference type="KEGG" id="pais:PFX98_08870"/>
<organism evidence="3 4">
    <name type="scientific">Paucibacter sediminis</name>
    <dbReference type="NCBI Taxonomy" id="3019553"/>
    <lineage>
        <taxon>Bacteria</taxon>
        <taxon>Pseudomonadati</taxon>
        <taxon>Pseudomonadota</taxon>
        <taxon>Betaproteobacteria</taxon>
        <taxon>Burkholderiales</taxon>
        <taxon>Sphaerotilaceae</taxon>
        <taxon>Roseateles</taxon>
    </lineage>
</organism>
<proteinExistence type="predicted"/>
<dbReference type="InterPro" id="IPR002656">
    <property type="entry name" value="Acyl_transf_3_dom"/>
</dbReference>
<feature type="transmembrane region" description="Helical" evidence="1">
    <location>
        <begin position="232"/>
        <end position="249"/>
    </location>
</feature>
<dbReference type="GO" id="GO:0000271">
    <property type="term" value="P:polysaccharide biosynthetic process"/>
    <property type="evidence" value="ECO:0007669"/>
    <property type="project" value="TreeGrafter"/>
</dbReference>
<evidence type="ECO:0000256" key="1">
    <source>
        <dbReference type="SAM" id="Phobius"/>
    </source>
</evidence>
<protein>
    <submittedName>
        <fullName evidence="3">Acyltransferase family protein</fullName>
    </submittedName>
</protein>
<evidence type="ECO:0000313" key="3">
    <source>
        <dbReference type="EMBL" id="WIT13715.1"/>
    </source>
</evidence>
<dbReference type="RefSeq" id="WP_285234835.1">
    <property type="nucleotide sequence ID" value="NZ_CP116346.1"/>
</dbReference>
<feature type="transmembrane region" description="Helical" evidence="1">
    <location>
        <begin position="48"/>
        <end position="68"/>
    </location>
</feature>